<sequence>MAYTEFNGELDEELPGYVEFNSRLNKPKAEGGFFASAKRAAGAGIKGADQAAADLIPGVEG</sequence>
<evidence type="ECO:0000313" key="2">
    <source>
        <dbReference type="Proteomes" id="UP000183471"/>
    </source>
</evidence>
<keyword evidence="2" id="KW-1185">Reference proteome</keyword>
<evidence type="ECO:0000313" key="1">
    <source>
        <dbReference type="EMBL" id="SDQ66353.1"/>
    </source>
</evidence>
<dbReference type="Proteomes" id="UP000183471">
    <property type="component" value="Unassembled WGS sequence"/>
</dbReference>
<proteinExistence type="predicted"/>
<name>A0ABY0TDE7_9PROT</name>
<comment type="caution">
    <text evidence="1">The sequence shown here is derived from an EMBL/GenBank/DDBJ whole genome shotgun (WGS) entry which is preliminary data.</text>
</comment>
<dbReference type="RefSeq" id="WP_074631960.1">
    <property type="nucleotide sequence ID" value="NZ_FNKY01000001.1"/>
</dbReference>
<organism evidence="1 2">
    <name type="scientific">Nitrosospira multiformis</name>
    <dbReference type="NCBI Taxonomy" id="1231"/>
    <lineage>
        <taxon>Bacteria</taxon>
        <taxon>Pseudomonadati</taxon>
        <taxon>Pseudomonadota</taxon>
        <taxon>Betaproteobacteria</taxon>
        <taxon>Nitrosomonadales</taxon>
        <taxon>Nitrosomonadaceae</taxon>
        <taxon>Nitrosospira</taxon>
    </lineage>
</organism>
<dbReference type="EMBL" id="FNKY01000001">
    <property type="protein sequence ID" value="SDQ66353.1"/>
    <property type="molecule type" value="Genomic_DNA"/>
</dbReference>
<reference evidence="1 2" key="1">
    <citation type="submission" date="2016-10" db="EMBL/GenBank/DDBJ databases">
        <authorList>
            <person name="Varghese N."/>
            <person name="Submissions S."/>
        </authorList>
    </citation>
    <scope>NUCLEOTIDE SEQUENCE [LARGE SCALE GENOMIC DNA]</scope>
    <source>
        <strain evidence="1 2">Nl1</strain>
    </source>
</reference>
<protein>
    <submittedName>
        <fullName evidence="1">Uncharacterized protein</fullName>
    </submittedName>
</protein>
<accession>A0ABY0TDE7</accession>
<gene>
    <name evidence="1" type="ORF">SAMN05216402_1754</name>
</gene>